<dbReference type="GO" id="GO:0009505">
    <property type="term" value="C:plant-type cell wall"/>
    <property type="evidence" value="ECO:0007669"/>
    <property type="project" value="TreeGrafter"/>
</dbReference>
<dbReference type="OrthoDB" id="1875945at2759"/>
<dbReference type="SUPFAM" id="SSF51110">
    <property type="entry name" value="alpha-D-mannose-specific plant lectins"/>
    <property type="match status" value="1"/>
</dbReference>
<reference evidence="3 4" key="1">
    <citation type="journal article" date="2018" name="Science">
        <title>The opium poppy genome and morphinan production.</title>
        <authorList>
            <person name="Guo L."/>
            <person name="Winzer T."/>
            <person name="Yang X."/>
            <person name="Li Y."/>
            <person name="Ning Z."/>
            <person name="He Z."/>
            <person name="Teodor R."/>
            <person name="Lu Y."/>
            <person name="Bowser T.A."/>
            <person name="Graham I.A."/>
            <person name="Ye K."/>
        </authorList>
    </citation>
    <scope>NUCLEOTIDE SEQUENCE [LARGE SCALE GENOMIC DNA]</scope>
    <source>
        <strain evidence="4">cv. HN1</strain>
        <tissue evidence="3">Leaves</tissue>
    </source>
</reference>
<feature type="chain" id="PRO_5021307263" description="Bulb-type lectin domain-containing protein" evidence="1">
    <location>
        <begin position="25"/>
        <end position="394"/>
    </location>
</feature>
<dbReference type="PIRSF" id="PIRSF002686">
    <property type="entry name" value="SLG"/>
    <property type="match status" value="1"/>
</dbReference>
<dbReference type="InterPro" id="IPR035446">
    <property type="entry name" value="SLSG/EP1"/>
</dbReference>
<proteinExistence type="predicted"/>
<keyword evidence="1" id="KW-0732">Signal</keyword>
<sequence length="394" mass="43563">MAPPVLQYLLLLLIALCSTVLVHSIVPEDKTFQFINQGEFTYGEWFYAADYRRVDPGPYSYPFSLYFYSTIKDANKLVLGISGGETGRDSIFWVWSANPTDPVGENSTLTFGSDGNLVLADFDGRIAWQTNTANKGVTGMSMQPNGNLVLHDKDGKFVWQSFYYPSDGLLVGQSLMHSRSKKLVNGPYSLVIGKKGFIMYQNRSGTLVRYAGWEASGLRNVKYDSVQQDDATTATYFLTLGFANKQHAENTTSTPSQPPFIDMTTRDGRFPPPSPESEAPAPAPAEMALPQLRPLQRRVILAKVYFGDLTKNTMNVRANINLSFLRLEPDGNLKVHNFYTWPNGFAYWDDSYAFFGDTVEQCALESKCGVSGSCNVGMCSACPPNGSVGCMVNT</sequence>
<name>A0A4Y7J000_PAPSO</name>
<dbReference type="PANTHER" id="PTHR32444:SF58">
    <property type="entry name" value="BULB-TYPE LECTIN DOMAIN-CONTAINING PROTEIN"/>
    <property type="match status" value="1"/>
</dbReference>
<protein>
    <recommendedName>
        <fullName evidence="2">Bulb-type lectin domain-containing protein</fullName>
    </recommendedName>
</protein>
<evidence type="ECO:0000256" key="1">
    <source>
        <dbReference type="SAM" id="SignalP"/>
    </source>
</evidence>
<dbReference type="InterPro" id="IPR036426">
    <property type="entry name" value="Bulb-type_lectin_dom_sf"/>
</dbReference>
<dbReference type="CDD" id="cd00028">
    <property type="entry name" value="B_lectin"/>
    <property type="match status" value="1"/>
</dbReference>
<gene>
    <name evidence="3" type="ORF">C5167_011940</name>
</gene>
<dbReference type="EMBL" id="CM010717">
    <property type="protein sequence ID" value="RZC53079.1"/>
    <property type="molecule type" value="Genomic_DNA"/>
</dbReference>
<dbReference type="PANTHER" id="PTHR32444">
    <property type="entry name" value="BULB-TYPE LECTIN DOMAIN-CONTAINING PROTEIN"/>
    <property type="match status" value="1"/>
</dbReference>
<dbReference type="SMART" id="SM00108">
    <property type="entry name" value="B_lectin"/>
    <property type="match status" value="1"/>
</dbReference>
<feature type="domain" description="Bulb-type lectin" evidence="2">
    <location>
        <begin position="37"/>
        <end position="163"/>
    </location>
</feature>
<accession>A0A4Y7J000</accession>
<organism evidence="3 4">
    <name type="scientific">Papaver somniferum</name>
    <name type="common">Opium poppy</name>
    <dbReference type="NCBI Taxonomy" id="3469"/>
    <lineage>
        <taxon>Eukaryota</taxon>
        <taxon>Viridiplantae</taxon>
        <taxon>Streptophyta</taxon>
        <taxon>Embryophyta</taxon>
        <taxon>Tracheophyta</taxon>
        <taxon>Spermatophyta</taxon>
        <taxon>Magnoliopsida</taxon>
        <taxon>Ranunculales</taxon>
        <taxon>Papaveraceae</taxon>
        <taxon>Papaveroideae</taxon>
        <taxon>Papaver</taxon>
    </lineage>
</organism>
<dbReference type="Gene3D" id="2.90.10.10">
    <property type="entry name" value="Bulb-type lectin domain"/>
    <property type="match status" value="1"/>
</dbReference>
<dbReference type="AlphaFoldDB" id="A0A4Y7J000"/>
<evidence type="ECO:0000313" key="4">
    <source>
        <dbReference type="Proteomes" id="UP000316621"/>
    </source>
</evidence>
<evidence type="ECO:0000313" key="3">
    <source>
        <dbReference type="EMBL" id="RZC53079.1"/>
    </source>
</evidence>
<dbReference type="InterPro" id="IPR001480">
    <property type="entry name" value="Bulb-type_lectin_dom"/>
</dbReference>
<dbReference type="Proteomes" id="UP000316621">
    <property type="component" value="Chromosome 3"/>
</dbReference>
<dbReference type="Gramene" id="RZC53079">
    <property type="protein sequence ID" value="RZC53079"/>
    <property type="gene ID" value="C5167_011940"/>
</dbReference>
<keyword evidence="4" id="KW-1185">Reference proteome</keyword>
<evidence type="ECO:0000259" key="2">
    <source>
        <dbReference type="PROSITE" id="PS50927"/>
    </source>
</evidence>
<feature type="signal peptide" evidence="1">
    <location>
        <begin position="1"/>
        <end position="24"/>
    </location>
</feature>
<dbReference type="PROSITE" id="PS50927">
    <property type="entry name" value="BULB_LECTIN"/>
    <property type="match status" value="1"/>
</dbReference>
<dbReference type="Pfam" id="PF01453">
    <property type="entry name" value="B_lectin"/>
    <property type="match status" value="1"/>
</dbReference>